<reference evidence="1" key="1">
    <citation type="submission" date="2021-08" db="EMBL/GenBank/DDBJ databases">
        <authorList>
            <person name="Stevens D.C."/>
        </authorList>
    </citation>
    <scope>NUCLEOTIDE SEQUENCE</scope>
    <source>
        <strain evidence="1">DSM 53165</strain>
    </source>
</reference>
<protein>
    <submittedName>
        <fullName evidence="1">Uncharacterized protein</fullName>
    </submittedName>
</protein>
<sequence>MQSVGIRVYSDPYIVTVPDDQDEGSVLRWLASFEAWISEIEFLPEVWYCFAECALQLLENDLFPSFDRLRILQRKHNLDINIKRLAAAALKFFQTHSRDYLNACAIREVLADLQSQPAVLVERNPTCTRRKFMDALEVIAVDEHLRGGGGLIATMCSPEISDLTSISAVGYVDSCSPEDVGSSAFAREISVTIPVVQSPTGIGAAFSFRAAFLLGANFVARVIASCVADVEGQPLEFVVYNNFANSVRGLGLLANDGHLVKIVRMCVAVVVDDTRRLSNSYNLRPLRESAAANAAQRRRTFDKASAWRLTVIAEGIGIRAHYWRGYNAVTKRSFIEFVSLLRKHDPEDILESDI</sequence>
<dbReference type="EMBL" id="JAIRAU010000027">
    <property type="protein sequence ID" value="MBZ5711732.1"/>
    <property type="molecule type" value="Genomic_DNA"/>
</dbReference>
<comment type="caution">
    <text evidence="1">The sequence shown here is derived from an EMBL/GenBank/DDBJ whole genome shotgun (WGS) entry which is preliminary data.</text>
</comment>
<dbReference type="RefSeq" id="WP_224193493.1">
    <property type="nucleotide sequence ID" value="NZ_JAIRAU010000027.1"/>
</dbReference>
<accession>A0ABS7TU05</accession>
<dbReference type="Proteomes" id="UP001139031">
    <property type="component" value="Unassembled WGS sequence"/>
</dbReference>
<evidence type="ECO:0000313" key="1">
    <source>
        <dbReference type="EMBL" id="MBZ5711732.1"/>
    </source>
</evidence>
<organism evidence="1 2">
    <name type="scientific">Nannocystis pusilla</name>
    <dbReference type="NCBI Taxonomy" id="889268"/>
    <lineage>
        <taxon>Bacteria</taxon>
        <taxon>Pseudomonadati</taxon>
        <taxon>Myxococcota</taxon>
        <taxon>Polyangia</taxon>
        <taxon>Nannocystales</taxon>
        <taxon>Nannocystaceae</taxon>
        <taxon>Nannocystis</taxon>
    </lineage>
</organism>
<keyword evidence="2" id="KW-1185">Reference proteome</keyword>
<proteinExistence type="predicted"/>
<evidence type="ECO:0000313" key="2">
    <source>
        <dbReference type="Proteomes" id="UP001139031"/>
    </source>
</evidence>
<name>A0ABS7TU05_9BACT</name>
<gene>
    <name evidence="1" type="ORF">K7C98_21025</name>
</gene>